<evidence type="ECO:0000256" key="3">
    <source>
        <dbReference type="ARBA" id="ARBA00022475"/>
    </source>
</evidence>
<gene>
    <name evidence="10" type="ORF">GNP93_11315</name>
</gene>
<keyword evidence="4 9" id="KW-0812">Transmembrane</keyword>
<dbReference type="AlphaFoldDB" id="A0A7X2ZAD0"/>
<evidence type="ECO:0000313" key="11">
    <source>
        <dbReference type="Proteomes" id="UP000450917"/>
    </source>
</evidence>
<proteinExistence type="inferred from homology"/>
<comment type="similarity">
    <text evidence="8">Belongs to the binding-protein-dependent transport system permease family. LivHM subfamily.</text>
</comment>
<evidence type="ECO:0000256" key="6">
    <source>
        <dbReference type="ARBA" id="ARBA00022989"/>
    </source>
</evidence>
<protein>
    <submittedName>
        <fullName evidence="10">Branched-chain amino acid ABC transporter permease</fullName>
    </submittedName>
</protein>
<keyword evidence="5" id="KW-0029">Amino-acid transport</keyword>
<evidence type="ECO:0000256" key="4">
    <source>
        <dbReference type="ARBA" id="ARBA00022692"/>
    </source>
</evidence>
<dbReference type="Proteomes" id="UP000450917">
    <property type="component" value="Unassembled WGS sequence"/>
</dbReference>
<keyword evidence="11" id="KW-1185">Reference proteome</keyword>
<keyword evidence="3" id="KW-1003">Cell membrane</keyword>
<feature type="transmembrane region" description="Helical" evidence="9">
    <location>
        <begin position="95"/>
        <end position="114"/>
    </location>
</feature>
<dbReference type="InterPro" id="IPR052157">
    <property type="entry name" value="BCAA_transport_permease"/>
</dbReference>
<comment type="subcellular location">
    <subcellularLocation>
        <location evidence="1">Cell membrane</location>
        <topology evidence="1">Multi-pass membrane protein</topology>
    </subcellularLocation>
</comment>
<evidence type="ECO:0000256" key="9">
    <source>
        <dbReference type="SAM" id="Phobius"/>
    </source>
</evidence>
<sequence length="322" mass="34347">MIRGRACPASLAKWISECPKRGNTAMMEGAAATLVQVLLSGLAIGSLYALIALGYSLTFVVNGTVNMSQGQLVMLGGMLTYAFVEIMHVPFYLSFLLAGIVVGLLGIIIERFAIRKFAKDTASVNWVLSTLAIGIIIQDVAHFIWGPNEHVVASPVGEDIVRVLGAGVYWKELILIPVVGVFLIFLTFFYLKSHWGLWLRATADNHTAINLMGINSNYIVAIAYILSGILAGLGGGMMSTIYAVSVAVGLPLGLKAIAVAMVSGLNSAKGIVLTGLGLGISELLVATYVSPNFREMIIYLLVILILFVKPTGLFGTRTVVKV</sequence>
<feature type="transmembrane region" description="Helical" evidence="9">
    <location>
        <begin position="218"/>
        <end position="235"/>
    </location>
</feature>
<name>A0A7X2ZAD0_9BACL</name>
<evidence type="ECO:0000256" key="2">
    <source>
        <dbReference type="ARBA" id="ARBA00022448"/>
    </source>
</evidence>
<feature type="transmembrane region" description="Helical" evidence="9">
    <location>
        <begin position="173"/>
        <end position="191"/>
    </location>
</feature>
<dbReference type="GO" id="GO:0022857">
    <property type="term" value="F:transmembrane transporter activity"/>
    <property type="evidence" value="ECO:0007669"/>
    <property type="project" value="InterPro"/>
</dbReference>
<dbReference type="PANTHER" id="PTHR11795">
    <property type="entry name" value="BRANCHED-CHAIN AMINO ACID TRANSPORT SYSTEM PERMEASE PROTEIN LIVH"/>
    <property type="match status" value="1"/>
</dbReference>
<organism evidence="10 11">
    <name type="scientific">Paenibacillus validus</name>
    <dbReference type="NCBI Taxonomy" id="44253"/>
    <lineage>
        <taxon>Bacteria</taxon>
        <taxon>Bacillati</taxon>
        <taxon>Bacillota</taxon>
        <taxon>Bacilli</taxon>
        <taxon>Bacillales</taxon>
        <taxon>Paenibacillaceae</taxon>
        <taxon>Paenibacillus</taxon>
    </lineage>
</organism>
<dbReference type="CDD" id="cd06582">
    <property type="entry name" value="TM_PBP1_LivH_like"/>
    <property type="match status" value="1"/>
</dbReference>
<evidence type="ECO:0000256" key="8">
    <source>
        <dbReference type="ARBA" id="ARBA00037998"/>
    </source>
</evidence>
<evidence type="ECO:0000313" key="10">
    <source>
        <dbReference type="EMBL" id="MUG71268.1"/>
    </source>
</evidence>
<evidence type="ECO:0000256" key="7">
    <source>
        <dbReference type="ARBA" id="ARBA00023136"/>
    </source>
</evidence>
<feature type="transmembrane region" description="Helical" evidence="9">
    <location>
        <begin position="270"/>
        <end position="290"/>
    </location>
</feature>
<dbReference type="GO" id="GO:0006865">
    <property type="term" value="P:amino acid transport"/>
    <property type="evidence" value="ECO:0007669"/>
    <property type="project" value="UniProtKB-KW"/>
</dbReference>
<dbReference type="Pfam" id="PF02653">
    <property type="entry name" value="BPD_transp_2"/>
    <property type="match status" value="1"/>
</dbReference>
<reference evidence="10 11" key="1">
    <citation type="submission" date="2019-11" db="EMBL/GenBank/DDBJ databases">
        <title>Draft genome sequences of five Paenibacillus species of dairy origin.</title>
        <authorList>
            <person name="Olajide A.M."/>
            <person name="Chen S."/>
            <person name="Lapointe G."/>
        </authorList>
    </citation>
    <scope>NUCLEOTIDE SEQUENCE [LARGE SCALE GENOMIC DNA]</scope>
    <source>
        <strain evidence="10 11">2CS3</strain>
    </source>
</reference>
<evidence type="ECO:0000256" key="1">
    <source>
        <dbReference type="ARBA" id="ARBA00004651"/>
    </source>
</evidence>
<keyword evidence="2" id="KW-0813">Transport</keyword>
<keyword evidence="7 9" id="KW-0472">Membrane</keyword>
<dbReference type="InterPro" id="IPR001851">
    <property type="entry name" value="ABC_transp_permease"/>
</dbReference>
<accession>A0A7X2ZAD0</accession>
<feature type="transmembrane region" description="Helical" evidence="9">
    <location>
        <begin position="241"/>
        <end position="263"/>
    </location>
</feature>
<feature type="transmembrane region" description="Helical" evidence="9">
    <location>
        <begin position="296"/>
        <end position="316"/>
    </location>
</feature>
<evidence type="ECO:0000256" key="5">
    <source>
        <dbReference type="ARBA" id="ARBA00022970"/>
    </source>
</evidence>
<dbReference type="PANTHER" id="PTHR11795:SF445">
    <property type="entry name" value="AMINO ACID ABC TRANSPORTER PERMEASE PROTEIN"/>
    <property type="match status" value="1"/>
</dbReference>
<dbReference type="EMBL" id="WNZX01000008">
    <property type="protein sequence ID" value="MUG71268.1"/>
    <property type="molecule type" value="Genomic_DNA"/>
</dbReference>
<feature type="transmembrane region" description="Helical" evidence="9">
    <location>
        <begin position="37"/>
        <end position="60"/>
    </location>
</feature>
<keyword evidence="6 9" id="KW-1133">Transmembrane helix</keyword>
<comment type="caution">
    <text evidence="10">The sequence shown here is derived from an EMBL/GenBank/DDBJ whole genome shotgun (WGS) entry which is preliminary data.</text>
</comment>
<feature type="transmembrane region" description="Helical" evidence="9">
    <location>
        <begin position="126"/>
        <end position="145"/>
    </location>
</feature>
<dbReference type="GO" id="GO:0005886">
    <property type="term" value="C:plasma membrane"/>
    <property type="evidence" value="ECO:0007669"/>
    <property type="project" value="UniProtKB-SubCell"/>
</dbReference>